<gene>
    <name evidence="1" type="ORF">LCGC14_2141330</name>
</gene>
<organism evidence="1">
    <name type="scientific">marine sediment metagenome</name>
    <dbReference type="NCBI Taxonomy" id="412755"/>
    <lineage>
        <taxon>unclassified sequences</taxon>
        <taxon>metagenomes</taxon>
        <taxon>ecological metagenomes</taxon>
    </lineage>
</organism>
<evidence type="ECO:0000313" key="1">
    <source>
        <dbReference type="EMBL" id="KKL66808.1"/>
    </source>
</evidence>
<comment type="caution">
    <text evidence="1">The sequence shown here is derived from an EMBL/GenBank/DDBJ whole genome shotgun (WGS) entry which is preliminary data.</text>
</comment>
<accession>A0A0F9DYB6</accession>
<dbReference type="EMBL" id="LAZR01027087">
    <property type="protein sequence ID" value="KKL66808.1"/>
    <property type="molecule type" value="Genomic_DNA"/>
</dbReference>
<feature type="non-terminal residue" evidence="1">
    <location>
        <position position="1"/>
    </location>
</feature>
<sequence length="157" mass="18440">INREYPEFPHRDHNAGDCFSYRDPHSVIIRMTGDDSPSESVYGIYHFGSDQVHGADIPKKEQLIAFGHRFKVFKDPINDLIWLPTQAQLQEMVGNSHAHELAILLVSWLEHQQNYHEDGSITWKYPINYDSMESLWLAFVMYELYSKIWNGEDWVNI</sequence>
<reference evidence="1" key="1">
    <citation type="journal article" date="2015" name="Nature">
        <title>Complex archaea that bridge the gap between prokaryotes and eukaryotes.</title>
        <authorList>
            <person name="Spang A."/>
            <person name="Saw J.H."/>
            <person name="Jorgensen S.L."/>
            <person name="Zaremba-Niedzwiedzka K."/>
            <person name="Martijn J."/>
            <person name="Lind A.E."/>
            <person name="van Eijk R."/>
            <person name="Schleper C."/>
            <person name="Guy L."/>
            <person name="Ettema T.J."/>
        </authorList>
    </citation>
    <scope>NUCLEOTIDE SEQUENCE</scope>
</reference>
<name>A0A0F9DYB6_9ZZZZ</name>
<dbReference type="AlphaFoldDB" id="A0A0F9DYB6"/>
<protein>
    <submittedName>
        <fullName evidence="1">Uncharacterized protein</fullName>
    </submittedName>
</protein>
<proteinExistence type="predicted"/>